<proteinExistence type="predicted"/>
<dbReference type="NCBIfam" id="TIGR03086">
    <property type="entry name" value="TIGR03086 family metal-binding protein"/>
    <property type="match status" value="1"/>
</dbReference>
<dbReference type="SUPFAM" id="SSF109854">
    <property type="entry name" value="DinB/YfiT-like putative metalloenzymes"/>
    <property type="match status" value="1"/>
</dbReference>
<dbReference type="InterPro" id="IPR017517">
    <property type="entry name" value="Maleyloyr_isom"/>
</dbReference>
<name>A0A3N1HR87_9ACTN</name>
<evidence type="ECO:0000313" key="3">
    <source>
        <dbReference type="Proteomes" id="UP000276232"/>
    </source>
</evidence>
<dbReference type="OrthoDB" id="5185819at2"/>
<evidence type="ECO:0000259" key="1">
    <source>
        <dbReference type="Pfam" id="PF11716"/>
    </source>
</evidence>
<evidence type="ECO:0000313" key="2">
    <source>
        <dbReference type="EMBL" id="ROP45017.1"/>
    </source>
</evidence>
<feature type="domain" description="Mycothiol-dependent maleylpyruvate isomerase metal-binding" evidence="1">
    <location>
        <begin position="24"/>
        <end position="138"/>
    </location>
</feature>
<comment type="caution">
    <text evidence="2">The sequence shown here is derived from an EMBL/GenBank/DDBJ whole genome shotgun (WGS) entry which is preliminary data.</text>
</comment>
<accession>A0A3N1HR87</accession>
<gene>
    <name evidence="2" type="ORF">EDC03_1147</name>
</gene>
<reference evidence="2 3" key="1">
    <citation type="journal article" date="2015" name="Stand. Genomic Sci.">
        <title>Genomic Encyclopedia of Bacterial and Archaeal Type Strains, Phase III: the genomes of soil and plant-associated and newly described type strains.</title>
        <authorList>
            <person name="Whitman W.B."/>
            <person name="Woyke T."/>
            <person name="Klenk H.P."/>
            <person name="Zhou Y."/>
            <person name="Lilburn T.G."/>
            <person name="Beck B.J."/>
            <person name="De Vos P."/>
            <person name="Vandamme P."/>
            <person name="Eisen J.A."/>
            <person name="Garrity G."/>
            <person name="Hugenholtz P."/>
            <person name="Kyrpides N.C."/>
        </authorList>
    </citation>
    <scope>NUCLEOTIDE SEQUENCE [LARGE SCALE GENOMIC DNA]</scope>
    <source>
        <strain evidence="2 3">CECT 7306</strain>
    </source>
</reference>
<organism evidence="2 3">
    <name type="scientific">Pseudokineococcus lusitanus</name>
    <dbReference type="NCBI Taxonomy" id="763993"/>
    <lineage>
        <taxon>Bacteria</taxon>
        <taxon>Bacillati</taxon>
        <taxon>Actinomycetota</taxon>
        <taxon>Actinomycetes</taxon>
        <taxon>Kineosporiales</taxon>
        <taxon>Kineosporiaceae</taxon>
        <taxon>Pseudokineococcus</taxon>
    </lineage>
</organism>
<dbReference type="AlphaFoldDB" id="A0A3N1HR87"/>
<sequence length="198" mass="20544">MTTPSAPSAVPTGSPSDVRADYLAADRRLTALLDGVDDAGWASPSPCEGWAARDVVAHLVETQRSFCAEHGVDLGAAADVRADPAGAWRAHADAVATALEDPAVPATPFDGFFGPTTLGEALGRFYVWDMVVHRWDVARAVGDPAGATFTPDELLTLEVGADSFGPALHLDGICRAGVEAPAGASREVRLLARLGRTA</sequence>
<dbReference type="InterPro" id="IPR017520">
    <property type="entry name" value="CHP03086"/>
</dbReference>
<dbReference type="InterPro" id="IPR024344">
    <property type="entry name" value="MDMPI_metal-binding"/>
</dbReference>
<dbReference type="Gene3D" id="1.20.120.450">
    <property type="entry name" value="dinb family like domain"/>
    <property type="match status" value="1"/>
</dbReference>
<dbReference type="Proteomes" id="UP000276232">
    <property type="component" value="Unassembled WGS sequence"/>
</dbReference>
<dbReference type="EMBL" id="RJKN01000002">
    <property type="protein sequence ID" value="ROP45017.1"/>
    <property type="molecule type" value="Genomic_DNA"/>
</dbReference>
<protein>
    <submittedName>
        <fullName evidence="2">Uncharacterized protein (TIGR03086 family)</fullName>
    </submittedName>
</protein>
<dbReference type="GO" id="GO:0046872">
    <property type="term" value="F:metal ion binding"/>
    <property type="evidence" value="ECO:0007669"/>
    <property type="project" value="InterPro"/>
</dbReference>
<dbReference type="InterPro" id="IPR034660">
    <property type="entry name" value="DinB/YfiT-like"/>
</dbReference>
<dbReference type="RefSeq" id="WP_123379210.1">
    <property type="nucleotide sequence ID" value="NZ_RJKN01000002.1"/>
</dbReference>
<dbReference type="Pfam" id="PF11716">
    <property type="entry name" value="MDMPI_N"/>
    <property type="match status" value="1"/>
</dbReference>
<dbReference type="InParanoid" id="A0A3N1HR87"/>
<keyword evidence="3" id="KW-1185">Reference proteome</keyword>
<dbReference type="NCBIfam" id="TIGR03083">
    <property type="entry name" value="maleylpyruvate isomerase family mycothiol-dependent enzyme"/>
    <property type="match status" value="1"/>
</dbReference>